<proteinExistence type="predicted"/>
<evidence type="ECO:0008006" key="3">
    <source>
        <dbReference type="Google" id="ProtNLM"/>
    </source>
</evidence>
<reference evidence="1" key="1">
    <citation type="submission" date="2023-03" db="EMBL/GenBank/DDBJ databases">
        <title>Massive genome expansion in bonnet fungi (Mycena s.s.) driven by repeated elements and novel gene families across ecological guilds.</title>
        <authorList>
            <consortium name="Lawrence Berkeley National Laboratory"/>
            <person name="Harder C.B."/>
            <person name="Miyauchi S."/>
            <person name="Viragh M."/>
            <person name="Kuo A."/>
            <person name="Thoen E."/>
            <person name="Andreopoulos B."/>
            <person name="Lu D."/>
            <person name="Skrede I."/>
            <person name="Drula E."/>
            <person name="Henrissat B."/>
            <person name="Morin E."/>
            <person name="Kohler A."/>
            <person name="Barry K."/>
            <person name="LaButti K."/>
            <person name="Morin E."/>
            <person name="Salamov A."/>
            <person name="Lipzen A."/>
            <person name="Mereny Z."/>
            <person name="Hegedus B."/>
            <person name="Baldrian P."/>
            <person name="Stursova M."/>
            <person name="Weitz H."/>
            <person name="Taylor A."/>
            <person name="Grigoriev I.V."/>
            <person name="Nagy L.G."/>
            <person name="Martin F."/>
            <person name="Kauserud H."/>
        </authorList>
    </citation>
    <scope>NUCLEOTIDE SEQUENCE</scope>
    <source>
        <strain evidence="1">CBHHK188m</strain>
    </source>
</reference>
<dbReference type="AlphaFoldDB" id="A0AAD7MPS7"/>
<feature type="non-terminal residue" evidence="1">
    <location>
        <position position="1"/>
    </location>
</feature>
<evidence type="ECO:0000313" key="1">
    <source>
        <dbReference type="EMBL" id="KAJ7725656.1"/>
    </source>
</evidence>
<organism evidence="1 2">
    <name type="scientific">Mycena maculata</name>
    <dbReference type="NCBI Taxonomy" id="230809"/>
    <lineage>
        <taxon>Eukaryota</taxon>
        <taxon>Fungi</taxon>
        <taxon>Dikarya</taxon>
        <taxon>Basidiomycota</taxon>
        <taxon>Agaricomycotina</taxon>
        <taxon>Agaricomycetes</taxon>
        <taxon>Agaricomycetidae</taxon>
        <taxon>Agaricales</taxon>
        <taxon>Marasmiineae</taxon>
        <taxon>Mycenaceae</taxon>
        <taxon>Mycena</taxon>
    </lineage>
</organism>
<comment type="caution">
    <text evidence="1">The sequence shown here is derived from an EMBL/GenBank/DDBJ whole genome shotgun (WGS) entry which is preliminary data.</text>
</comment>
<name>A0AAD7MPS7_9AGAR</name>
<evidence type="ECO:0000313" key="2">
    <source>
        <dbReference type="Proteomes" id="UP001215280"/>
    </source>
</evidence>
<gene>
    <name evidence="1" type="ORF">DFH07DRAFT_699441</name>
</gene>
<sequence>SIGTLPEELLGEIFTHCAAIYPNAPLLLGEVSRIFRHVVHTTPSAWSNLELDSTDTDERGIIKTTSWLAQSKACRIAVKIIIHMPAAGNGKTEPNGPAVPAALEILRHHTGRIDALCLRTDTQAQACAALSVVYGEGTADTGLSSLRICVASMAVPTTLTFPPIPSIIELETTNVALSALPALGATQLEILRIVQPLISPPVAAEDVLELARFAPRLRSLYVETRISDPVAKPETRLLPQLQDLQLRVNNVVPFLDQLIVPSLRSMHLNDLDGGRASASSETGAALHRLLVRMELCEGYVHHLRVFKLVGVAVDPADPSWERCFRKNLVLEVFS</sequence>
<dbReference type="Proteomes" id="UP001215280">
    <property type="component" value="Unassembled WGS sequence"/>
</dbReference>
<protein>
    <recommendedName>
        <fullName evidence="3">F-box domain-containing protein</fullName>
    </recommendedName>
</protein>
<accession>A0AAD7MPS7</accession>
<dbReference type="EMBL" id="JARJLG010000226">
    <property type="protein sequence ID" value="KAJ7725656.1"/>
    <property type="molecule type" value="Genomic_DNA"/>
</dbReference>
<keyword evidence="2" id="KW-1185">Reference proteome</keyword>
<feature type="non-terminal residue" evidence="1">
    <location>
        <position position="334"/>
    </location>
</feature>